<evidence type="ECO:0000313" key="3">
    <source>
        <dbReference type="Proteomes" id="UP000694501"/>
    </source>
</evidence>
<keyword evidence="3" id="KW-1185">Reference proteome</keyword>
<feature type="compositionally biased region" description="Low complexity" evidence="1">
    <location>
        <begin position="269"/>
        <end position="279"/>
    </location>
</feature>
<name>A0A949JF45_9ACTN</name>
<dbReference type="EMBL" id="JAELVF020000001">
    <property type="protein sequence ID" value="MBU7598877.1"/>
    <property type="molecule type" value="Genomic_DNA"/>
</dbReference>
<feature type="region of interest" description="Disordered" evidence="1">
    <location>
        <begin position="261"/>
        <end position="289"/>
    </location>
</feature>
<gene>
    <name evidence="2" type="ORF">JGS22_014950</name>
</gene>
<proteinExistence type="predicted"/>
<dbReference type="AlphaFoldDB" id="A0A949JF45"/>
<comment type="caution">
    <text evidence="2">The sequence shown here is derived from an EMBL/GenBank/DDBJ whole genome shotgun (WGS) entry which is preliminary data.</text>
</comment>
<organism evidence="2 3">
    <name type="scientific">Streptomyces tardus</name>
    <dbReference type="NCBI Taxonomy" id="2780544"/>
    <lineage>
        <taxon>Bacteria</taxon>
        <taxon>Bacillati</taxon>
        <taxon>Actinomycetota</taxon>
        <taxon>Actinomycetes</taxon>
        <taxon>Kitasatosporales</taxon>
        <taxon>Streptomycetaceae</taxon>
        <taxon>Streptomyces</taxon>
    </lineage>
</organism>
<feature type="region of interest" description="Disordered" evidence="1">
    <location>
        <begin position="1"/>
        <end position="22"/>
    </location>
</feature>
<evidence type="ECO:0000256" key="1">
    <source>
        <dbReference type="SAM" id="MobiDB-lite"/>
    </source>
</evidence>
<accession>A0A949JF45</accession>
<dbReference type="RefSeq" id="WP_211041569.1">
    <property type="nucleotide sequence ID" value="NZ_JAELVF020000001.1"/>
</dbReference>
<protein>
    <submittedName>
        <fullName evidence="2">Uncharacterized protein</fullName>
    </submittedName>
</protein>
<evidence type="ECO:0000313" key="2">
    <source>
        <dbReference type="EMBL" id="MBU7598877.1"/>
    </source>
</evidence>
<reference evidence="2" key="1">
    <citation type="submission" date="2021-06" db="EMBL/GenBank/DDBJ databases">
        <title>Sequencing of actinobacteria type strains.</title>
        <authorList>
            <person name="Nguyen G.-S."/>
            <person name="Wentzel A."/>
        </authorList>
    </citation>
    <scope>NUCLEOTIDE SEQUENCE</scope>
    <source>
        <strain evidence="2">P38-E01</strain>
    </source>
</reference>
<dbReference type="Proteomes" id="UP000694501">
    <property type="component" value="Unassembled WGS sequence"/>
</dbReference>
<sequence>MGTPRLAGLTAPTDTTEPLDLESPLPKNYFAPAEHLLRLASDFTRAQDTYAQQVFLEPDIASRMVTQADTASSLAQDTYNVMASLNDQPVLYSPEIEAVYARVTQFTQLTISAASRLNDAAEMMDHAYQKLAPGRGEALTELEEYHEAVHNFTVARNLTAFVAPDALETADLFVRERRRRGIVPEYRPPALSASQLTTLRAVAGGEVAMYRDKPRTRRTDVRVGTSTVRALESRGLVTREECPAWAADERLHLTRSGRRDLAASFGRSRPAATARTAAPAPKPANGHSR</sequence>